<dbReference type="Proteomes" id="UP000693946">
    <property type="component" value="Linkage Group LG18"/>
</dbReference>
<keyword evidence="2" id="KW-1133">Transmembrane helix</keyword>
<name>A0AAV6RSJ8_SOLSE</name>
<evidence type="ECO:0000256" key="1">
    <source>
        <dbReference type="SAM" id="MobiDB-lite"/>
    </source>
</evidence>
<feature type="region of interest" description="Disordered" evidence="1">
    <location>
        <begin position="67"/>
        <end position="120"/>
    </location>
</feature>
<proteinExistence type="predicted"/>
<protein>
    <submittedName>
        <fullName evidence="4">Transmembrane protein 130</fullName>
    </submittedName>
</protein>
<evidence type="ECO:0000259" key="3">
    <source>
        <dbReference type="PROSITE" id="PS50093"/>
    </source>
</evidence>
<feature type="compositionally biased region" description="Polar residues" evidence="1">
    <location>
        <begin position="99"/>
        <end position="114"/>
    </location>
</feature>
<reference evidence="4 5" key="1">
    <citation type="journal article" date="2021" name="Sci. Rep.">
        <title>Chromosome anchoring in Senegalese sole (Solea senegalensis) reveals sex-associated markers and genome rearrangements in flatfish.</title>
        <authorList>
            <person name="Guerrero-Cozar I."/>
            <person name="Gomez-Garrido J."/>
            <person name="Berbel C."/>
            <person name="Martinez-Blanch J.F."/>
            <person name="Alioto T."/>
            <person name="Claros M.G."/>
            <person name="Gagnaire P.A."/>
            <person name="Manchado M."/>
        </authorList>
    </citation>
    <scope>NUCLEOTIDE SEQUENCE [LARGE SCALE GENOMIC DNA]</scope>
    <source>
        <strain evidence="4">Sse05_10M</strain>
    </source>
</reference>
<gene>
    <name evidence="4" type="ORF">JOB18_031280</name>
</gene>
<dbReference type="Pfam" id="PF00801">
    <property type="entry name" value="PKD"/>
    <property type="match status" value="1"/>
</dbReference>
<organism evidence="4 5">
    <name type="scientific">Solea senegalensis</name>
    <name type="common">Senegalese sole</name>
    <dbReference type="NCBI Taxonomy" id="28829"/>
    <lineage>
        <taxon>Eukaryota</taxon>
        <taxon>Metazoa</taxon>
        <taxon>Chordata</taxon>
        <taxon>Craniata</taxon>
        <taxon>Vertebrata</taxon>
        <taxon>Euteleostomi</taxon>
        <taxon>Actinopterygii</taxon>
        <taxon>Neopterygii</taxon>
        <taxon>Teleostei</taxon>
        <taxon>Neoteleostei</taxon>
        <taxon>Acanthomorphata</taxon>
        <taxon>Carangaria</taxon>
        <taxon>Pleuronectiformes</taxon>
        <taxon>Pleuronectoidei</taxon>
        <taxon>Soleidae</taxon>
        <taxon>Solea</taxon>
    </lineage>
</organism>
<dbReference type="AlphaFoldDB" id="A0AAV6RSJ8"/>
<dbReference type="PANTHER" id="PTHR11861:SF10">
    <property type="entry name" value="TRANSMEMBRANE PROTEIN 130"/>
    <property type="match status" value="1"/>
</dbReference>
<feature type="compositionally biased region" description="Basic and acidic residues" evidence="1">
    <location>
        <begin position="77"/>
        <end position="98"/>
    </location>
</feature>
<keyword evidence="2 4" id="KW-0812">Transmembrane</keyword>
<dbReference type="GO" id="GO:0005886">
    <property type="term" value="C:plasma membrane"/>
    <property type="evidence" value="ECO:0007669"/>
    <property type="project" value="TreeGrafter"/>
</dbReference>
<dbReference type="InterPro" id="IPR000601">
    <property type="entry name" value="PKD_dom"/>
</dbReference>
<accession>A0AAV6RSJ8</accession>
<evidence type="ECO:0000256" key="2">
    <source>
        <dbReference type="SAM" id="Phobius"/>
    </source>
</evidence>
<dbReference type="CDD" id="cd00146">
    <property type="entry name" value="PKD"/>
    <property type="match status" value="1"/>
</dbReference>
<evidence type="ECO:0000313" key="4">
    <source>
        <dbReference type="EMBL" id="KAG7507342.1"/>
    </source>
</evidence>
<dbReference type="PANTHER" id="PTHR11861">
    <property type="entry name" value="MELANOCYTE PROTEIN PMEL 17-RELATED"/>
    <property type="match status" value="1"/>
</dbReference>
<keyword evidence="2" id="KW-0472">Membrane</keyword>
<dbReference type="FunFam" id="2.60.40.10:FF:002753">
    <property type="entry name" value="Transmembrane protein 130"/>
    <property type="match status" value="1"/>
</dbReference>
<comment type="caution">
    <text evidence="4">The sequence shown here is derived from an EMBL/GenBank/DDBJ whole genome shotgun (WGS) entry which is preliminary data.</text>
</comment>
<feature type="transmembrane region" description="Helical" evidence="2">
    <location>
        <begin position="360"/>
        <end position="382"/>
    </location>
</feature>
<dbReference type="InterPro" id="IPR045219">
    <property type="entry name" value="PKAT"/>
</dbReference>
<keyword evidence="5" id="KW-1185">Reference proteome</keyword>
<dbReference type="PROSITE" id="PS50093">
    <property type="entry name" value="PKD"/>
    <property type="match status" value="1"/>
</dbReference>
<evidence type="ECO:0000313" key="5">
    <source>
        <dbReference type="Proteomes" id="UP000693946"/>
    </source>
</evidence>
<feature type="domain" description="PKD" evidence="3">
    <location>
        <begin position="198"/>
        <end position="251"/>
    </location>
</feature>
<dbReference type="EMBL" id="JAGKHQ010000010">
    <property type="protein sequence ID" value="KAG7507342.1"/>
    <property type="molecule type" value="Genomic_DNA"/>
</dbReference>
<sequence length="434" mass="48297">MGFLFFIPYLPPFLSLSLPAETLPHCKLQADLLLVCMCDQQRQKQQQQQQQEKDELTLPGAPRVFRRRRGGAVTSGREVRFSSDSHRKTRPDQTRPQEQHQASYPAANFTSASGPSAVEGPADMDRNNVLWVVFPFLLVLLGVAKTSDPLSTLENIAGKLVFYQMEGNATYVRDTGELASDVPTETMFELFDPQQNFSSTKFTYTWDLGNGEVIQGTEPVVRFLYSVSGNYTLQLKVGVDVNKSAPAVTEVYSTDVKVLDAIKHIEMKGPPDYKVSQDSSLAFHVDGSPPIWVCWRFLPNCVPDATIGCTLTVLYENTLSLNHTFASAGVHCLDISVRNDVSKLQTSFSLYIKRSDYSHLFFILTCAAVLLATFSFITVVACRRSKSQIAASSNAVFLKNGHSEGQGRIIFNFSNLERGERAPLVSLYGRQYLS</sequence>